<accession>A0A6A6EC57</accession>
<evidence type="ECO:0000256" key="6">
    <source>
        <dbReference type="SAM" id="Phobius"/>
    </source>
</evidence>
<sequence length="451" mass="50152">MANINWYFIFNVVVISCGAIPKDYDEGGFSASVGLSSFKNDFNLNTSHWKGNESGLANRKANIPSFGVLGATFGSVIAVALDDYFGRLKSFRFFMVLWMAGMLMQIFSSGIYGLMLFARIWGGLGARGLTVASPLFLSEIAKACSRGLIVSIYMVVLLSFLTVGFFINYGANKHLPSARVQYRLVQSIALIATGFALICSFFVTDSPRWLASKDREDEAIAALSRLRKSDLSSADVALEVAVIQEQLSERRQKIVAIKSYRKRFMLALLMQIVAQWSGGMTFTYAGVDGGDQSLITSGAYGIVKLVFTTVFAWGLVDYFGRRRSMLTGIGIRNKSASDAAIASIFIYVVGWSIGLCTVQYLYGTEIFPTRIRGVCYAVNMAVHWFFQFAVVRVTPNLFRALNIWSAFLFWACICFVFLGLFAPETKKVSMEKMDKLLDCPWYMGWKAKVNL</sequence>
<evidence type="ECO:0000256" key="1">
    <source>
        <dbReference type="ARBA" id="ARBA00004141"/>
    </source>
</evidence>
<keyword evidence="7" id="KW-0732">Signal</keyword>
<protein>
    <submittedName>
        <fullName evidence="9">Putative MFS quinate transporter</fullName>
    </submittedName>
</protein>
<evidence type="ECO:0000313" key="9">
    <source>
        <dbReference type="EMBL" id="KAF2189441.1"/>
    </source>
</evidence>
<dbReference type="SUPFAM" id="SSF103473">
    <property type="entry name" value="MFS general substrate transporter"/>
    <property type="match status" value="1"/>
</dbReference>
<dbReference type="AlphaFoldDB" id="A0A6A6EC57"/>
<name>A0A6A6EC57_9PEZI</name>
<dbReference type="Proteomes" id="UP000800200">
    <property type="component" value="Unassembled WGS sequence"/>
</dbReference>
<feature type="transmembrane region" description="Helical" evidence="6">
    <location>
        <begin position="340"/>
        <end position="362"/>
    </location>
</feature>
<evidence type="ECO:0000256" key="3">
    <source>
        <dbReference type="ARBA" id="ARBA00022692"/>
    </source>
</evidence>
<evidence type="ECO:0000256" key="7">
    <source>
        <dbReference type="SAM" id="SignalP"/>
    </source>
</evidence>
<keyword evidence="3 6" id="KW-0812">Transmembrane</keyword>
<feature type="signal peptide" evidence="7">
    <location>
        <begin position="1"/>
        <end position="19"/>
    </location>
</feature>
<evidence type="ECO:0000313" key="10">
    <source>
        <dbReference type="Proteomes" id="UP000800200"/>
    </source>
</evidence>
<evidence type="ECO:0000259" key="8">
    <source>
        <dbReference type="PROSITE" id="PS50850"/>
    </source>
</evidence>
<evidence type="ECO:0000256" key="5">
    <source>
        <dbReference type="ARBA" id="ARBA00023136"/>
    </source>
</evidence>
<comment type="subcellular location">
    <subcellularLocation>
        <location evidence="1">Membrane</location>
        <topology evidence="1">Multi-pass membrane protein</topology>
    </subcellularLocation>
</comment>
<dbReference type="PANTHER" id="PTHR48022:SF43">
    <property type="entry name" value="QUINATE TRANSPORTER, PUTATIVE (AFU_ORTHOLOGUE AFUA_1G16230)-RELATED"/>
    <property type="match status" value="1"/>
</dbReference>
<dbReference type="OrthoDB" id="5296287at2759"/>
<feature type="transmembrane region" description="Helical" evidence="6">
    <location>
        <begin position="93"/>
        <end position="114"/>
    </location>
</feature>
<feature type="transmembrane region" description="Helical" evidence="6">
    <location>
        <begin position="149"/>
        <end position="171"/>
    </location>
</feature>
<feature type="transmembrane region" description="Helical" evidence="6">
    <location>
        <begin position="299"/>
        <end position="319"/>
    </location>
</feature>
<feature type="transmembrane region" description="Helical" evidence="6">
    <location>
        <begin position="183"/>
        <end position="203"/>
    </location>
</feature>
<dbReference type="InterPro" id="IPR050360">
    <property type="entry name" value="MFS_Sugar_Transporters"/>
</dbReference>
<dbReference type="PROSITE" id="PS50850">
    <property type="entry name" value="MFS"/>
    <property type="match status" value="1"/>
</dbReference>
<dbReference type="InterPro" id="IPR005828">
    <property type="entry name" value="MFS_sugar_transport-like"/>
</dbReference>
<feature type="transmembrane region" description="Helical" evidence="6">
    <location>
        <begin position="63"/>
        <end position="81"/>
    </location>
</feature>
<feature type="chain" id="PRO_5025660479" evidence="7">
    <location>
        <begin position="20"/>
        <end position="451"/>
    </location>
</feature>
<feature type="transmembrane region" description="Helical" evidence="6">
    <location>
        <begin position="264"/>
        <end position="287"/>
    </location>
</feature>
<dbReference type="Gene3D" id="1.20.1250.20">
    <property type="entry name" value="MFS general substrate transporter like domains"/>
    <property type="match status" value="1"/>
</dbReference>
<feature type="domain" description="Major facilitator superfamily (MFS) profile" evidence="8">
    <location>
        <begin position="11"/>
        <end position="426"/>
    </location>
</feature>
<proteinExistence type="inferred from homology"/>
<feature type="transmembrane region" description="Helical" evidence="6">
    <location>
        <begin position="403"/>
        <end position="423"/>
    </location>
</feature>
<evidence type="ECO:0000256" key="2">
    <source>
        <dbReference type="ARBA" id="ARBA00010992"/>
    </source>
</evidence>
<organism evidence="9 10">
    <name type="scientific">Zopfia rhizophila CBS 207.26</name>
    <dbReference type="NCBI Taxonomy" id="1314779"/>
    <lineage>
        <taxon>Eukaryota</taxon>
        <taxon>Fungi</taxon>
        <taxon>Dikarya</taxon>
        <taxon>Ascomycota</taxon>
        <taxon>Pezizomycotina</taxon>
        <taxon>Dothideomycetes</taxon>
        <taxon>Dothideomycetes incertae sedis</taxon>
        <taxon>Zopfiaceae</taxon>
        <taxon>Zopfia</taxon>
    </lineage>
</organism>
<keyword evidence="4 6" id="KW-1133">Transmembrane helix</keyword>
<comment type="similarity">
    <text evidence="2">Belongs to the major facilitator superfamily. Sugar transporter (TC 2.A.1.1) family.</text>
</comment>
<evidence type="ECO:0000256" key="4">
    <source>
        <dbReference type="ARBA" id="ARBA00022989"/>
    </source>
</evidence>
<keyword evidence="5 6" id="KW-0472">Membrane</keyword>
<reference evidence="9" key="1">
    <citation type="journal article" date="2020" name="Stud. Mycol.">
        <title>101 Dothideomycetes genomes: a test case for predicting lifestyles and emergence of pathogens.</title>
        <authorList>
            <person name="Haridas S."/>
            <person name="Albert R."/>
            <person name="Binder M."/>
            <person name="Bloem J."/>
            <person name="Labutti K."/>
            <person name="Salamov A."/>
            <person name="Andreopoulos B."/>
            <person name="Baker S."/>
            <person name="Barry K."/>
            <person name="Bills G."/>
            <person name="Bluhm B."/>
            <person name="Cannon C."/>
            <person name="Castanera R."/>
            <person name="Culley D."/>
            <person name="Daum C."/>
            <person name="Ezra D."/>
            <person name="Gonzalez J."/>
            <person name="Henrissat B."/>
            <person name="Kuo A."/>
            <person name="Liang C."/>
            <person name="Lipzen A."/>
            <person name="Lutzoni F."/>
            <person name="Magnuson J."/>
            <person name="Mondo S."/>
            <person name="Nolan M."/>
            <person name="Ohm R."/>
            <person name="Pangilinan J."/>
            <person name="Park H.-J."/>
            <person name="Ramirez L."/>
            <person name="Alfaro M."/>
            <person name="Sun H."/>
            <person name="Tritt A."/>
            <person name="Yoshinaga Y."/>
            <person name="Zwiers L.-H."/>
            <person name="Turgeon B."/>
            <person name="Goodwin S."/>
            <person name="Spatafora J."/>
            <person name="Crous P."/>
            <person name="Grigoriev I."/>
        </authorList>
    </citation>
    <scope>NUCLEOTIDE SEQUENCE</scope>
    <source>
        <strain evidence="9">CBS 207.26</strain>
    </source>
</reference>
<dbReference type="InterPro" id="IPR036259">
    <property type="entry name" value="MFS_trans_sf"/>
</dbReference>
<keyword evidence="10" id="KW-1185">Reference proteome</keyword>
<dbReference type="InterPro" id="IPR020846">
    <property type="entry name" value="MFS_dom"/>
</dbReference>
<gene>
    <name evidence="9" type="ORF">K469DRAFT_736793</name>
</gene>
<dbReference type="PANTHER" id="PTHR48022">
    <property type="entry name" value="PLASTIDIC GLUCOSE TRANSPORTER 4"/>
    <property type="match status" value="1"/>
</dbReference>
<dbReference type="GO" id="GO:0016020">
    <property type="term" value="C:membrane"/>
    <property type="evidence" value="ECO:0007669"/>
    <property type="project" value="UniProtKB-SubCell"/>
</dbReference>
<dbReference type="GO" id="GO:0005351">
    <property type="term" value="F:carbohydrate:proton symporter activity"/>
    <property type="evidence" value="ECO:0007669"/>
    <property type="project" value="TreeGrafter"/>
</dbReference>
<dbReference type="EMBL" id="ML994620">
    <property type="protein sequence ID" value="KAF2189441.1"/>
    <property type="molecule type" value="Genomic_DNA"/>
</dbReference>
<dbReference type="Pfam" id="PF00083">
    <property type="entry name" value="Sugar_tr"/>
    <property type="match status" value="1"/>
</dbReference>